<evidence type="ECO:0000313" key="5">
    <source>
        <dbReference type="EMBL" id="COW48889.1"/>
    </source>
</evidence>
<reference evidence="7" key="1">
    <citation type="submission" date="2015-03" db="EMBL/GenBank/DDBJ databases">
        <authorList>
            <consortium name="Pathogen Informatics"/>
            <person name="Murphy D."/>
        </authorList>
    </citation>
    <scope>NUCLEOTIDE SEQUENCE</scope>
    <source>
        <strain evidence="7">N09902308</strain>
    </source>
</reference>
<evidence type="ECO:0000313" key="6">
    <source>
        <dbReference type="EMBL" id="COW68478.1"/>
    </source>
</evidence>
<name>A0A0U0SBH7_MYCTX</name>
<reference evidence="8 9" key="2">
    <citation type="submission" date="2015-03" db="EMBL/GenBank/DDBJ databases">
        <authorList>
            <consortium name="Pathogen Informatics"/>
        </authorList>
    </citation>
    <scope>NUCLEOTIDE SEQUENCE [LARGE SCALE GENOMIC DNA]</scope>
    <source>
        <strain evidence="2 12">C09601061</strain>
        <strain evidence="3 10">D00501624</strain>
        <strain evidence="1 13">G09901357</strain>
        <strain evidence="8">K00500041</strain>
        <strain evidence="5 11">M09401471</strain>
        <strain evidence="9">N09902308</strain>
        <strain evidence="6 14">P00601463</strain>
    </source>
</reference>
<proteinExistence type="predicted"/>
<evidence type="ECO:0000313" key="7">
    <source>
        <dbReference type="EMBL" id="COZ72201.1"/>
    </source>
</evidence>
<dbReference type="Proteomes" id="UP000039021">
    <property type="component" value="Unassembled WGS sequence"/>
</dbReference>
<dbReference type="EMBL" id="CSAJ01000373">
    <property type="protein sequence ID" value="COW48889.1"/>
    <property type="molecule type" value="Genomic_DNA"/>
</dbReference>
<reference evidence="4" key="3">
    <citation type="submission" date="2015-03" db="EMBL/GenBank/DDBJ databases">
        <authorList>
            <person name="Murphy D."/>
        </authorList>
    </citation>
    <scope>NUCLEOTIDE SEQUENCE [LARGE SCALE GENOMIC DNA]</scope>
    <source>
        <strain evidence="4">K00500041</strain>
    </source>
</reference>
<dbReference type="EMBL" id="CGCX01000580">
    <property type="protein sequence ID" value="CFR79366.1"/>
    <property type="molecule type" value="Genomic_DNA"/>
</dbReference>
<dbReference type="Proteomes" id="UP000044938">
    <property type="component" value="Unassembled WGS sequence"/>
</dbReference>
<dbReference type="EMBL" id="CQQC01001838">
    <property type="protein sequence ID" value="CNW28323.1"/>
    <property type="molecule type" value="Genomic_DNA"/>
</dbReference>
<evidence type="ECO:0000313" key="11">
    <source>
        <dbReference type="Proteomes" id="UP000044938"/>
    </source>
</evidence>
<evidence type="ECO:0000313" key="8">
    <source>
        <dbReference type="Proteomes" id="UP000038802"/>
    </source>
</evidence>
<dbReference type="AlphaFoldDB" id="A0A0U0SBH7"/>
<sequence>MEPVRLLISGPLTSLAFSPWMAIRPVNRASMMPSNTSLPSVSTMASFVIK</sequence>
<evidence type="ECO:0000313" key="12">
    <source>
        <dbReference type="Proteomes" id="UP000046680"/>
    </source>
</evidence>
<evidence type="ECO:0000313" key="14">
    <source>
        <dbReference type="Proteomes" id="UP000048600"/>
    </source>
</evidence>
<dbReference type="Proteomes" id="UP000038802">
    <property type="component" value="Unassembled WGS sequence"/>
</dbReference>
<evidence type="ECO:0000313" key="2">
    <source>
        <dbReference type="EMBL" id="CFR79366.1"/>
    </source>
</evidence>
<dbReference type="EMBL" id="CSAE01000505">
    <property type="protein sequence ID" value="COW40459.1"/>
    <property type="molecule type" value="Genomic_DNA"/>
</dbReference>
<evidence type="ECO:0000313" key="4">
    <source>
        <dbReference type="EMBL" id="COW40459.1"/>
    </source>
</evidence>
<dbReference type="Proteomes" id="UP000048289">
    <property type="component" value="Unassembled WGS sequence"/>
</dbReference>
<evidence type="ECO:0000313" key="9">
    <source>
        <dbReference type="Proteomes" id="UP000039021"/>
    </source>
</evidence>
<evidence type="ECO:0000313" key="13">
    <source>
        <dbReference type="Proteomes" id="UP000048289"/>
    </source>
</evidence>
<dbReference type="Proteomes" id="UP000048600">
    <property type="component" value="Unassembled WGS sequence"/>
</dbReference>
<accession>A0A0U0SBH7</accession>
<dbReference type="Proteomes" id="UP000046680">
    <property type="component" value="Unassembled WGS sequence"/>
</dbReference>
<evidence type="ECO:0000313" key="1">
    <source>
        <dbReference type="EMBL" id="CFE41223.1"/>
    </source>
</evidence>
<protein>
    <submittedName>
        <fullName evidence="4">Uncharacterized protein</fullName>
    </submittedName>
</protein>
<dbReference type="EMBL" id="CSBK01002330">
    <property type="protein sequence ID" value="COZ72201.1"/>
    <property type="molecule type" value="Genomic_DNA"/>
</dbReference>
<gene>
    <name evidence="2" type="ORF">ERS007657_01739</name>
    <name evidence="3" type="ORF">ERS007661_03768</name>
    <name evidence="1" type="ORF">ERS007681_02810</name>
    <name evidence="4" type="ORF">ERS007703_03586</name>
    <name evidence="5" type="ORF">ERS007720_02730</name>
    <name evidence="7" type="ORF">ERS007739_04062</name>
    <name evidence="6" type="ORF">ERS007741_02942</name>
</gene>
<dbReference type="EMBL" id="CHKL01000388">
    <property type="protein sequence ID" value="COW68478.1"/>
    <property type="molecule type" value="Genomic_DNA"/>
</dbReference>
<dbReference type="Proteomes" id="UP000039217">
    <property type="component" value="Unassembled WGS sequence"/>
</dbReference>
<evidence type="ECO:0000313" key="3">
    <source>
        <dbReference type="EMBL" id="CNW28323.1"/>
    </source>
</evidence>
<organism evidence="4 8">
    <name type="scientific">Mycobacterium tuberculosis</name>
    <dbReference type="NCBI Taxonomy" id="1773"/>
    <lineage>
        <taxon>Bacteria</taxon>
        <taxon>Bacillati</taxon>
        <taxon>Actinomycetota</taxon>
        <taxon>Actinomycetes</taxon>
        <taxon>Mycobacteriales</taxon>
        <taxon>Mycobacteriaceae</taxon>
        <taxon>Mycobacterium</taxon>
        <taxon>Mycobacterium tuberculosis complex</taxon>
    </lineage>
</organism>
<evidence type="ECO:0000313" key="10">
    <source>
        <dbReference type="Proteomes" id="UP000039217"/>
    </source>
</evidence>
<dbReference type="EMBL" id="CFOE01000408">
    <property type="protein sequence ID" value="CFE41223.1"/>
    <property type="molecule type" value="Genomic_DNA"/>
</dbReference>